<evidence type="ECO:0000256" key="2">
    <source>
        <dbReference type="ARBA" id="ARBA00022801"/>
    </source>
</evidence>
<dbReference type="Gene3D" id="3.40.50.1820">
    <property type="entry name" value="alpha/beta hydrolase"/>
    <property type="match status" value="1"/>
</dbReference>
<comment type="similarity">
    <text evidence="1">Belongs to the AB hydrolase superfamily.</text>
</comment>
<dbReference type="SUPFAM" id="SSF53474">
    <property type="entry name" value="alpha/beta-Hydrolases"/>
    <property type="match status" value="1"/>
</dbReference>
<evidence type="ECO:0000259" key="3">
    <source>
        <dbReference type="Pfam" id="PF12146"/>
    </source>
</evidence>
<dbReference type="InterPro" id="IPR022742">
    <property type="entry name" value="Hydrolase_4"/>
</dbReference>
<protein>
    <submittedName>
        <fullName evidence="4">Alpha-beta hydrolase superfamily lysophospholipase</fullName>
    </submittedName>
</protein>
<comment type="caution">
    <text evidence="4">The sequence shown here is derived from an EMBL/GenBank/DDBJ whole genome shotgun (WGS) entry which is preliminary data.</text>
</comment>
<reference evidence="4 5" key="1">
    <citation type="submission" date="2023-04" db="EMBL/GenBank/DDBJ databases">
        <title>Forest soil microbial communities from Buena Vista Peninsula, Colon Province, Panama.</title>
        <authorList>
            <person name="Bouskill N."/>
        </authorList>
    </citation>
    <scope>NUCLEOTIDE SEQUENCE [LARGE SCALE GENOMIC DNA]</scope>
    <source>
        <strain evidence="4 5">AC80</strain>
    </source>
</reference>
<feature type="domain" description="Serine aminopeptidase S33" evidence="3">
    <location>
        <begin position="31"/>
        <end position="264"/>
    </location>
</feature>
<dbReference type="RefSeq" id="WP_280830793.1">
    <property type="nucleotide sequence ID" value="NZ_JARXVE010000001.1"/>
</dbReference>
<dbReference type="GO" id="GO:0016787">
    <property type="term" value="F:hydrolase activity"/>
    <property type="evidence" value="ECO:0007669"/>
    <property type="project" value="UniProtKB-KW"/>
</dbReference>
<dbReference type="Proteomes" id="UP001160130">
    <property type="component" value="Unassembled WGS sequence"/>
</dbReference>
<dbReference type="EMBL" id="JARXVE010000001">
    <property type="protein sequence ID" value="MDH6194158.1"/>
    <property type="molecule type" value="Genomic_DNA"/>
</dbReference>
<dbReference type="PANTHER" id="PTHR22946">
    <property type="entry name" value="DIENELACTONE HYDROLASE DOMAIN-CONTAINING PROTEIN-RELATED"/>
    <property type="match status" value="1"/>
</dbReference>
<dbReference type="Pfam" id="PF12146">
    <property type="entry name" value="Hydrolase_4"/>
    <property type="match status" value="1"/>
</dbReference>
<evidence type="ECO:0000313" key="5">
    <source>
        <dbReference type="Proteomes" id="UP001160130"/>
    </source>
</evidence>
<dbReference type="InterPro" id="IPR029058">
    <property type="entry name" value="AB_hydrolase_fold"/>
</dbReference>
<evidence type="ECO:0000313" key="4">
    <source>
        <dbReference type="EMBL" id="MDH6194158.1"/>
    </source>
</evidence>
<evidence type="ECO:0000256" key="1">
    <source>
        <dbReference type="ARBA" id="ARBA00008645"/>
    </source>
</evidence>
<sequence length="303" mass="32368">MQEITFLSHGVTCAAWHLSATNDELATDAGRPAVVMAHGFGGTRDSGLLNYAEGFAEAGIDAFVFDYRGFGASQGTPRQHVSFLRQRQDYHAALAAARRLPGVDPARVALWGTSYAGGHVIAVAAQDRQVAAVVALTPAVDGLALLLRLGRTSGPASLVRATAHGLRDLARAVTRRAPHHMPIVGRPGASAIISTPGAYTGYTAVAGPTWRNEVCARAALEVAMNRPTTFAQRVPCPTLVHAGTNDLVAPIRATRRTVKKLHPLAELIEYPVDHFDVYQGEWQRKILADQTAFLTSKLGRARG</sequence>
<dbReference type="Gene3D" id="1.10.10.800">
    <property type="match status" value="1"/>
</dbReference>
<dbReference type="InterPro" id="IPR050261">
    <property type="entry name" value="FrsA_esterase"/>
</dbReference>
<keyword evidence="2 4" id="KW-0378">Hydrolase</keyword>
<dbReference type="PANTHER" id="PTHR22946:SF9">
    <property type="entry name" value="POLYKETIDE TRANSFERASE AF380"/>
    <property type="match status" value="1"/>
</dbReference>
<gene>
    <name evidence="4" type="ORF">M2272_000779</name>
</gene>
<accession>A0ABT6KTW5</accession>
<name>A0ABT6KTW5_9MYCO</name>
<proteinExistence type="inferred from homology"/>
<organism evidence="4 5">
    <name type="scientific">Mycolicibacterium frederiksbergense</name>
    <dbReference type="NCBI Taxonomy" id="117567"/>
    <lineage>
        <taxon>Bacteria</taxon>
        <taxon>Bacillati</taxon>
        <taxon>Actinomycetota</taxon>
        <taxon>Actinomycetes</taxon>
        <taxon>Mycobacteriales</taxon>
        <taxon>Mycobacteriaceae</taxon>
        <taxon>Mycolicibacterium</taxon>
    </lineage>
</organism>
<keyword evidence="5" id="KW-1185">Reference proteome</keyword>